<proteinExistence type="inferred from homology"/>
<dbReference type="InterPro" id="IPR036689">
    <property type="entry name" value="ESAT-6-like_sf"/>
</dbReference>
<evidence type="ECO:0000313" key="2">
    <source>
        <dbReference type="EMBL" id="MFC4834424.1"/>
    </source>
</evidence>
<protein>
    <recommendedName>
        <fullName evidence="1">ESAT-6-like protein</fullName>
    </recommendedName>
</protein>
<sequence length="95" mass="10472">MSSEIRVSFGDIEGAQASIGRGASAIEQELADLDSTIAQLAVWDGAAADFYRQRQQQIRTSWEDMKGLLAQIGTRTGTVNANYQNTENQVRNMFT</sequence>
<evidence type="ECO:0000313" key="3">
    <source>
        <dbReference type="Proteomes" id="UP001595909"/>
    </source>
</evidence>
<dbReference type="RefSeq" id="WP_274190732.1">
    <property type="nucleotide sequence ID" value="NZ_BAABHN010000039.1"/>
</dbReference>
<dbReference type="InterPro" id="IPR010310">
    <property type="entry name" value="T7SS_ESAT-6-like"/>
</dbReference>
<accession>A0ABV9RJN1</accession>
<organism evidence="2 3">
    <name type="scientific">Actinomycetospora chibensis</name>
    <dbReference type="NCBI Taxonomy" id="663606"/>
    <lineage>
        <taxon>Bacteria</taxon>
        <taxon>Bacillati</taxon>
        <taxon>Actinomycetota</taxon>
        <taxon>Actinomycetes</taxon>
        <taxon>Pseudonocardiales</taxon>
        <taxon>Pseudonocardiaceae</taxon>
        <taxon>Actinomycetospora</taxon>
    </lineage>
</organism>
<keyword evidence="3" id="KW-1185">Reference proteome</keyword>
<dbReference type="Pfam" id="PF06013">
    <property type="entry name" value="WXG100"/>
    <property type="match status" value="1"/>
</dbReference>
<comment type="similarity">
    <text evidence="1">Belongs to the WXG100 family.</text>
</comment>
<dbReference type="Proteomes" id="UP001595909">
    <property type="component" value="Unassembled WGS sequence"/>
</dbReference>
<dbReference type="NCBIfam" id="TIGR03930">
    <property type="entry name" value="WXG100_ESAT6"/>
    <property type="match status" value="1"/>
</dbReference>
<comment type="caution">
    <text evidence="2">The sequence shown here is derived from an EMBL/GenBank/DDBJ whole genome shotgun (WGS) entry which is preliminary data.</text>
</comment>
<dbReference type="EMBL" id="JBHSIM010000039">
    <property type="protein sequence ID" value="MFC4834424.1"/>
    <property type="molecule type" value="Genomic_DNA"/>
</dbReference>
<reference evidence="3" key="1">
    <citation type="journal article" date="2019" name="Int. J. Syst. Evol. Microbiol.">
        <title>The Global Catalogue of Microorganisms (GCM) 10K type strain sequencing project: providing services to taxonomists for standard genome sequencing and annotation.</title>
        <authorList>
            <consortium name="The Broad Institute Genomics Platform"/>
            <consortium name="The Broad Institute Genome Sequencing Center for Infectious Disease"/>
            <person name="Wu L."/>
            <person name="Ma J."/>
        </authorList>
    </citation>
    <scope>NUCLEOTIDE SEQUENCE [LARGE SCALE GENOMIC DNA]</scope>
    <source>
        <strain evidence="3">CCUG 50347</strain>
    </source>
</reference>
<dbReference type="Gene3D" id="1.10.287.1060">
    <property type="entry name" value="ESAT-6-like"/>
    <property type="match status" value="1"/>
</dbReference>
<gene>
    <name evidence="2" type="ORF">ACFPEL_18570</name>
</gene>
<name>A0ABV9RJN1_9PSEU</name>
<evidence type="ECO:0000256" key="1">
    <source>
        <dbReference type="RuleBase" id="RU362001"/>
    </source>
</evidence>
<dbReference type="SUPFAM" id="SSF140453">
    <property type="entry name" value="EsxAB dimer-like"/>
    <property type="match status" value="1"/>
</dbReference>